<dbReference type="InterPro" id="IPR015590">
    <property type="entry name" value="Aldehyde_DH_dom"/>
</dbReference>
<evidence type="ECO:0000313" key="4">
    <source>
        <dbReference type="EMBL" id="CAB4808151.1"/>
    </source>
</evidence>
<organism evidence="4">
    <name type="scientific">freshwater metagenome</name>
    <dbReference type="NCBI Taxonomy" id="449393"/>
    <lineage>
        <taxon>unclassified sequences</taxon>
        <taxon>metagenomes</taxon>
        <taxon>ecological metagenomes</taxon>
    </lineage>
</organism>
<dbReference type="InterPro" id="IPR016161">
    <property type="entry name" value="Ald_DH/histidinol_DH"/>
</dbReference>
<dbReference type="InterPro" id="IPR029510">
    <property type="entry name" value="Ald_DH_CS_GLU"/>
</dbReference>
<dbReference type="InterPro" id="IPR016162">
    <property type="entry name" value="Ald_DH_N"/>
</dbReference>
<dbReference type="Gene3D" id="3.40.309.10">
    <property type="entry name" value="Aldehyde Dehydrogenase, Chain A, domain 2"/>
    <property type="match status" value="1"/>
</dbReference>
<dbReference type="FunFam" id="3.40.605.10:FF:000007">
    <property type="entry name" value="NAD/NADP-dependent betaine aldehyde dehydrogenase"/>
    <property type="match status" value="1"/>
</dbReference>
<dbReference type="InterPro" id="IPR016163">
    <property type="entry name" value="Ald_DH_C"/>
</dbReference>
<dbReference type="EMBL" id="CAFAAI010000258">
    <property type="protein sequence ID" value="CAB4808151.1"/>
    <property type="molecule type" value="Genomic_DNA"/>
</dbReference>
<dbReference type="FunFam" id="3.40.309.10:FF:000012">
    <property type="entry name" value="Betaine aldehyde dehydrogenase"/>
    <property type="match status" value="1"/>
</dbReference>
<dbReference type="PANTHER" id="PTHR11699">
    <property type="entry name" value="ALDEHYDE DEHYDROGENASE-RELATED"/>
    <property type="match status" value="1"/>
</dbReference>
<accession>A0A6J6YFA2</accession>
<dbReference type="Gene3D" id="3.40.605.10">
    <property type="entry name" value="Aldehyde Dehydrogenase, Chain A, domain 1"/>
    <property type="match status" value="1"/>
</dbReference>
<sequence>MADTLKMFIDGRWVHAQDGATLDTLDPATGLVLATVPAAGPADIDLAVRAARRASDDGTWGSAVSERERSRILFRMAELVREQRIELAELEVRDCGKPIGDAYGDVDEVAFMFEYYAGWATKISGDIPPVGPDAMSLIVKEPVGVCGLIVPWNYPMMMAAQKMAPALAAGCTVILKPAEQTPLTALRLARIAELAGVPAGVVNVVTGVGNRAGEALLTHPMVDKISFTGSKVVGQHIQRTCADQLKRVTLELGGKSPNIVFADADLATAIPGTCNGVFGNQGEVCSAGSRVFVEASIYDDVMQQMTDFAAAIKLGSGLDPTTTMGPLVSAVQRDRVQGYVDIGRTEARLAFEGQRPTDPALSGGYFVPPTIFEATSNQLRIAREEIFGPVMTVIPFTTIDQVIALANDTEYGLAAALWTRDISRALRTARAIRAGVVWINDSQPAPSETMWGGYKQSGIGRELGPYALDAYLESKHIYINLSN</sequence>
<reference evidence="4" key="1">
    <citation type="submission" date="2020-05" db="EMBL/GenBank/DDBJ databases">
        <authorList>
            <person name="Chiriac C."/>
            <person name="Salcher M."/>
            <person name="Ghai R."/>
            <person name="Kavagutti S V."/>
        </authorList>
    </citation>
    <scope>NUCLEOTIDE SEQUENCE</scope>
</reference>
<comment type="similarity">
    <text evidence="1">Belongs to the aldehyde dehydrogenase family.</text>
</comment>
<evidence type="ECO:0000256" key="1">
    <source>
        <dbReference type="ARBA" id="ARBA00009986"/>
    </source>
</evidence>
<proteinExistence type="inferred from homology"/>
<protein>
    <submittedName>
        <fullName evidence="4">Unannotated protein</fullName>
    </submittedName>
</protein>
<feature type="domain" description="Aldehyde dehydrogenase" evidence="3">
    <location>
        <begin position="13"/>
        <end position="477"/>
    </location>
</feature>
<dbReference type="Pfam" id="PF00171">
    <property type="entry name" value="Aldedh"/>
    <property type="match status" value="1"/>
</dbReference>
<evidence type="ECO:0000256" key="2">
    <source>
        <dbReference type="ARBA" id="ARBA00023002"/>
    </source>
</evidence>
<dbReference type="PROSITE" id="PS00687">
    <property type="entry name" value="ALDEHYDE_DEHYDR_GLU"/>
    <property type="match status" value="1"/>
</dbReference>
<gene>
    <name evidence="4" type="ORF">UFOPK2992_01396</name>
</gene>
<keyword evidence="2" id="KW-0560">Oxidoreductase</keyword>
<dbReference type="InterPro" id="IPR016160">
    <property type="entry name" value="Ald_DH_CS_CYS"/>
</dbReference>
<dbReference type="PROSITE" id="PS00070">
    <property type="entry name" value="ALDEHYDE_DEHYDR_CYS"/>
    <property type="match status" value="1"/>
</dbReference>
<name>A0A6J6YFA2_9ZZZZ</name>
<evidence type="ECO:0000259" key="3">
    <source>
        <dbReference type="Pfam" id="PF00171"/>
    </source>
</evidence>
<dbReference type="GO" id="GO:0016620">
    <property type="term" value="F:oxidoreductase activity, acting on the aldehyde or oxo group of donors, NAD or NADP as acceptor"/>
    <property type="evidence" value="ECO:0007669"/>
    <property type="project" value="InterPro"/>
</dbReference>
<dbReference type="SUPFAM" id="SSF53720">
    <property type="entry name" value="ALDH-like"/>
    <property type="match status" value="1"/>
</dbReference>
<dbReference type="AlphaFoldDB" id="A0A6J6YFA2"/>